<comment type="caution">
    <text evidence="2">The sequence shown here is derived from an EMBL/GenBank/DDBJ whole genome shotgun (WGS) entry which is preliminary data.</text>
</comment>
<evidence type="ECO:0000256" key="1">
    <source>
        <dbReference type="SAM" id="SignalP"/>
    </source>
</evidence>
<organism evidence="2 3">
    <name type="scientific">Stentor coeruleus</name>
    <dbReference type="NCBI Taxonomy" id="5963"/>
    <lineage>
        <taxon>Eukaryota</taxon>
        <taxon>Sar</taxon>
        <taxon>Alveolata</taxon>
        <taxon>Ciliophora</taxon>
        <taxon>Postciliodesmatophora</taxon>
        <taxon>Heterotrichea</taxon>
        <taxon>Heterotrichida</taxon>
        <taxon>Stentoridae</taxon>
        <taxon>Stentor</taxon>
    </lineage>
</organism>
<reference evidence="2 3" key="1">
    <citation type="submission" date="2016-11" db="EMBL/GenBank/DDBJ databases">
        <title>The macronuclear genome of Stentor coeruleus: a giant cell with tiny introns.</title>
        <authorList>
            <person name="Slabodnick M."/>
            <person name="Ruby J.G."/>
            <person name="Reiff S.B."/>
            <person name="Swart E.C."/>
            <person name="Gosai S."/>
            <person name="Prabakaran S."/>
            <person name="Witkowska E."/>
            <person name="Larue G.E."/>
            <person name="Fisher S."/>
            <person name="Freeman R.M."/>
            <person name="Gunawardena J."/>
            <person name="Chu W."/>
            <person name="Stover N.A."/>
            <person name="Gregory B.D."/>
            <person name="Nowacki M."/>
            <person name="Derisi J."/>
            <person name="Roy S.W."/>
            <person name="Marshall W.F."/>
            <person name="Sood P."/>
        </authorList>
    </citation>
    <scope>NUCLEOTIDE SEQUENCE [LARGE SCALE GENOMIC DNA]</scope>
    <source>
        <strain evidence="2">WM001</strain>
    </source>
</reference>
<keyword evidence="3" id="KW-1185">Reference proteome</keyword>
<evidence type="ECO:0000313" key="2">
    <source>
        <dbReference type="EMBL" id="OMJ79810.1"/>
    </source>
</evidence>
<dbReference type="Proteomes" id="UP000187209">
    <property type="component" value="Unassembled WGS sequence"/>
</dbReference>
<accession>A0A1R2BSS8</accession>
<gene>
    <name evidence="2" type="ORF">SteCoe_20058</name>
</gene>
<keyword evidence="1" id="KW-0732">Signal</keyword>
<proteinExistence type="predicted"/>
<name>A0A1R2BSS8_9CILI</name>
<feature type="chain" id="PRO_5012277585" evidence="1">
    <location>
        <begin position="16"/>
        <end position="128"/>
    </location>
</feature>
<dbReference type="AlphaFoldDB" id="A0A1R2BSS8"/>
<evidence type="ECO:0000313" key="3">
    <source>
        <dbReference type="Proteomes" id="UP000187209"/>
    </source>
</evidence>
<feature type="signal peptide" evidence="1">
    <location>
        <begin position="1"/>
        <end position="15"/>
    </location>
</feature>
<protein>
    <submittedName>
        <fullName evidence="2">Uncharacterized protein</fullName>
    </submittedName>
</protein>
<dbReference type="EMBL" id="MPUH01000452">
    <property type="protein sequence ID" value="OMJ79810.1"/>
    <property type="molecule type" value="Genomic_DNA"/>
</dbReference>
<sequence>MFFICFQLILSASLTIEEKEEACYLLSTASIAKRHNEIHDHAKSREDLLLEELKPKLSEDTFNYCMESIAEELALKIIGDRTHAIVHSKNFNIGLERYKTKDDVKSDKSFYEVRKRMNSRLASRKSRK</sequence>